<evidence type="ECO:0000256" key="1">
    <source>
        <dbReference type="ARBA" id="ARBA00023450"/>
    </source>
</evidence>
<reference evidence="4 5" key="1">
    <citation type="submission" date="2018-01" db="EMBL/GenBank/DDBJ databases">
        <title>Cryobacterium sp. nov., from glaciers in China.</title>
        <authorList>
            <person name="Liu Q."/>
            <person name="Xin Y.-H."/>
        </authorList>
    </citation>
    <scope>NUCLEOTIDE SEQUENCE [LARGE SCALE GENOMIC DNA]</scope>
    <source>
        <strain evidence="4 5">TMB1-8</strain>
    </source>
</reference>
<accession>A0A2S3ZG01</accession>
<feature type="non-terminal residue" evidence="4">
    <location>
        <position position="1"/>
    </location>
</feature>
<protein>
    <recommendedName>
        <fullName evidence="3">HNH nuclease domain-containing protein</fullName>
    </recommendedName>
</protein>
<dbReference type="EMBL" id="PPXF01000037">
    <property type="protein sequence ID" value="POH66297.1"/>
    <property type="molecule type" value="Genomic_DNA"/>
</dbReference>
<feature type="compositionally biased region" description="Low complexity" evidence="2">
    <location>
        <begin position="244"/>
        <end position="262"/>
    </location>
</feature>
<comment type="caution">
    <text evidence="4">The sequence shown here is derived from an EMBL/GenBank/DDBJ whole genome shotgun (WGS) entry which is preliminary data.</text>
</comment>
<dbReference type="RefSeq" id="WP_133163766.1">
    <property type="nucleotide sequence ID" value="NZ_PPXF01000037.1"/>
</dbReference>
<dbReference type="InterPro" id="IPR003615">
    <property type="entry name" value="HNH_nuc"/>
</dbReference>
<evidence type="ECO:0000313" key="5">
    <source>
        <dbReference type="Proteomes" id="UP000237104"/>
    </source>
</evidence>
<feature type="region of interest" description="Disordered" evidence="2">
    <location>
        <begin position="223"/>
        <end position="301"/>
    </location>
</feature>
<feature type="domain" description="HNH nuclease" evidence="3">
    <location>
        <begin position="166"/>
        <end position="218"/>
    </location>
</feature>
<name>A0A2S3ZG01_9MICO</name>
<sequence length="301" mass="32250">RADAGFVKRRVVLSPDADGMAWLNAYLKAEDAQAIYDRLSHLATNLDFDADAAPAPGSDSPGIDTPVPCRSKDQRRADAYRDLLLDGVGPSGLGHGIRGTVSITVPALTLLGRSDEPAILDGYGPIDPETARRIAGTATSWSRILTHPETGCRLSMGRDTYNPPADMRRYLAARDHTCQGIGCNRRATLSEIDHTRPWCTGGPTDVDNLVHLCKACHRLKHQSSFRTRQGPGGALTWTTPAGKTYTSAPTDTDPTSYDPTSYHPATYDPATYDSQPLGPSSSAATPAPARTQPASEDPPPF</sequence>
<evidence type="ECO:0000259" key="3">
    <source>
        <dbReference type="SMART" id="SM00507"/>
    </source>
</evidence>
<comment type="similarity">
    <text evidence="1">Belongs to the Rv1128c/1148c/1588c/1702c/1945/3466 family.</text>
</comment>
<dbReference type="InterPro" id="IPR003870">
    <property type="entry name" value="DUF222"/>
</dbReference>
<dbReference type="Pfam" id="PF02720">
    <property type="entry name" value="DUF222"/>
    <property type="match status" value="1"/>
</dbReference>
<dbReference type="InterPro" id="IPR002711">
    <property type="entry name" value="HNH"/>
</dbReference>
<evidence type="ECO:0000256" key="2">
    <source>
        <dbReference type="SAM" id="MobiDB-lite"/>
    </source>
</evidence>
<feature type="compositionally biased region" description="Low complexity" evidence="2">
    <location>
        <begin position="279"/>
        <end position="295"/>
    </location>
</feature>
<dbReference type="AlphaFoldDB" id="A0A2S3ZG01"/>
<dbReference type="Proteomes" id="UP000237104">
    <property type="component" value="Unassembled WGS sequence"/>
</dbReference>
<dbReference type="SMART" id="SM00507">
    <property type="entry name" value="HNHc"/>
    <property type="match status" value="1"/>
</dbReference>
<dbReference type="GO" id="GO:0008270">
    <property type="term" value="F:zinc ion binding"/>
    <property type="evidence" value="ECO:0007669"/>
    <property type="project" value="InterPro"/>
</dbReference>
<evidence type="ECO:0000313" key="4">
    <source>
        <dbReference type="EMBL" id="POH66297.1"/>
    </source>
</evidence>
<dbReference type="CDD" id="cd00085">
    <property type="entry name" value="HNHc"/>
    <property type="match status" value="1"/>
</dbReference>
<proteinExistence type="inferred from homology"/>
<dbReference type="Gene3D" id="1.10.30.50">
    <property type="match status" value="1"/>
</dbReference>
<dbReference type="GO" id="GO:0004519">
    <property type="term" value="F:endonuclease activity"/>
    <property type="evidence" value="ECO:0007669"/>
    <property type="project" value="InterPro"/>
</dbReference>
<dbReference type="Pfam" id="PF01844">
    <property type="entry name" value="HNH"/>
    <property type="match status" value="1"/>
</dbReference>
<dbReference type="GO" id="GO:0003676">
    <property type="term" value="F:nucleic acid binding"/>
    <property type="evidence" value="ECO:0007669"/>
    <property type="project" value="InterPro"/>
</dbReference>
<gene>
    <name evidence="4" type="ORF">C3B59_07625</name>
</gene>
<organism evidence="4 5">
    <name type="scientific">Cryobacterium zongtaii</name>
    <dbReference type="NCBI Taxonomy" id="1259217"/>
    <lineage>
        <taxon>Bacteria</taxon>
        <taxon>Bacillati</taxon>
        <taxon>Actinomycetota</taxon>
        <taxon>Actinomycetes</taxon>
        <taxon>Micrococcales</taxon>
        <taxon>Microbacteriaceae</taxon>
        <taxon>Cryobacterium</taxon>
    </lineage>
</organism>
<dbReference type="OrthoDB" id="3261064at2"/>